<dbReference type="InterPro" id="IPR002656">
    <property type="entry name" value="Acyl_transf_3_dom"/>
</dbReference>
<reference evidence="4" key="1">
    <citation type="submission" date="2020-11" db="EMBL/GenBank/DDBJ databases">
        <title>Nocardioides sp. CBS4Y-1, whole genome shotgun sequence.</title>
        <authorList>
            <person name="Tuo L."/>
        </authorList>
    </citation>
    <scope>NUCLEOTIDE SEQUENCE</scope>
    <source>
        <strain evidence="4">CBS4Y-1</strain>
    </source>
</reference>
<dbReference type="Pfam" id="PF01757">
    <property type="entry name" value="Acyl_transf_3"/>
    <property type="match status" value="1"/>
</dbReference>
<feature type="transmembrane region" description="Helical" evidence="1">
    <location>
        <begin position="344"/>
        <end position="362"/>
    </location>
</feature>
<keyword evidence="1" id="KW-1133">Transmembrane helix</keyword>
<keyword evidence="4" id="KW-0808">Transferase</keyword>
<feature type="domain" description="SGNH" evidence="3">
    <location>
        <begin position="470"/>
        <end position="703"/>
    </location>
</feature>
<dbReference type="RefSeq" id="WP_194505057.1">
    <property type="nucleotide sequence ID" value="NZ_JADIVZ010000015.1"/>
</dbReference>
<feature type="transmembrane region" description="Helical" evidence="1">
    <location>
        <begin position="277"/>
        <end position="298"/>
    </location>
</feature>
<feature type="transmembrane region" description="Helical" evidence="1">
    <location>
        <begin position="46"/>
        <end position="66"/>
    </location>
</feature>
<dbReference type="PANTHER" id="PTHR23028">
    <property type="entry name" value="ACETYLTRANSFERASE"/>
    <property type="match status" value="1"/>
</dbReference>
<name>A0A930YCR9_9ACTN</name>
<proteinExistence type="predicted"/>
<dbReference type="InterPro" id="IPR043968">
    <property type="entry name" value="SGNH"/>
</dbReference>
<dbReference type="PANTHER" id="PTHR23028:SF53">
    <property type="entry name" value="ACYL_TRANSF_3 DOMAIN-CONTAINING PROTEIN"/>
    <property type="match status" value="1"/>
</dbReference>
<evidence type="ECO:0000313" key="4">
    <source>
        <dbReference type="EMBL" id="MBF4163793.1"/>
    </source>
</evidence>
<feature type="transmembrane region" description="Helical" evidence="1">
    <location>
        <begin position="319"/>
        <end position="338"/>
    </location>
</feature>
<keyword evidence="4" id="KW-0012">Acyltransferase</keyword>
<feature type="transmembrane region" description="Helical" evidence="1">
    <location>
        <begin position="383"/>
        <end position="403"/>
    </location>
</feature>
<feature type="transmembrane region" description="Helical" evidence="1">
    <location>
        <begin position="87"/>
        <end position="107"/>
    </location>
</feature>
<dbReference type="InterPro" id="IPR050879">
    <property type="entry name" value="Acyltransferase_3"/>
</dbReference>
<accession>A0A930YCR9</accession>
<feature type="transmembrane region" description="Helical" evidence="1">
    <location>
        <begin position="252"/>
        <end position="271"/>
    </location>
</feature>
<evidence type="ECO:0000256" key="1">
    <source>
        <dbReference type="SAM" id="Phobius"/>
    </source>
</evidence>
<feature type="transmembrane region" description="Helical" evidence="1">
    <location>
        <begin position="188"/>
        <end position="207"/>
    </location>
</feature>
<keyword evidence="1" id="KW-0472">Membrane</keyword>
<evidence type="ECO:0000259" key="3">
    <source>
        <dbReference type="Pfam" id="PF19040"/>
    </source>
</evidence>
<sequence length="717" mass="76752">MSSKVPASQRPAAAPSHFRADVQGLRAVAVLCVVISHAGVRHLSGGYVGVDVFFVISGFLITQLLWREIASTGSVSLSRFWSRRARRILPAATVVLVGTALASALWLGPVEAPGALGSLVWAALFAENVHAAVSGTDYFDQGLEHSPVQHYWSLSVEEQFYIVWPLLILAVVLLARRRRAPHGDLQRALRTALAVVVALTVCASLAWSVYATHTSPATAYFSTFTRAWELALGAASALALEALGERRLPRPVAAGLGLAGLGAIAVAALAFTPQTPFPGVAALLPVLGTTAVLVAGTGRPRLPAGRLLTLPGMRTVGDWSYALYLWHWPVLMIAATYAGRPLRLSEKAVVLALALVLAAATTSWVERPFRRGRLWRRPRLPMVLYPVSLVLVLASAGAARAYVEHGPLRSGSPSPTALGRGWEQRYDTQSRAIALVRASLEAARQGARTPEPLAPPLTKLRASVADVGDCDYRDESLRDLCPRGDVDGERTMVVLGDSHGRHWIPALEPIAASSGYRVYFLVKPQCVPAAFTALQDGRPFTACTRFNEWAREQVARLQPDVTVVSTSPGTTRGLVADGRPVTDPDQVRPVALRGYVSMLREVGAASGHTVLIEDVPNRNGDIGACLTSGNPLLRPCIAHESAQHLDAIRLQRAAARRAGADTISPRRWFCDGSCPPVIGSFVPFRDGGHITVPYARHLAAPLARALASTTGEEFTAP</sequence>
<dbReference type="Pfam" id="PF19040">
    <property type="entry name" value="SGNH"/>
    <property type="match status" value="1"/>
</dbReference>
<dbReference type="GO" id="GO:0009103">
    <property type="term" value="P:lipopolysaccharide biosynthetic process"/>
    <property type="evidence" value="ECO:0007669"/>
    <property type="project" value="TreeGrafter"/>
</dbReference>
<dbReference type="Proteomes" id="UP000656804">
    <property type="component" value="Unassembled WGS sequence"/>
</dbReference>
<dbReference type="EMBL" id="JADIVZ010000015">
    <property type="protein sequence ID" value="MBF4163793.1"/>
    <property type="molecule type" value="Genomic_DNA"/>
</dbReference>
<keyword evidence="5" id="KW-1185">Reference proteome</keyword>
<keyword evidence="1" id="KW-0812">Transmembrane</keyword>
<feature type="transmembrane region" description="Helical" evidence="1">
    <location>
        <begin position="219"/>
        <end position="240"/>
    </location>
</feature>
<evidence type="ECO:0000259" key="2">
    <source>
        <dbReference type="Pfam" id="PF01757"/>
    </source>
</evidence>
<gene>
    <name evidence="4" type="ORF">ISG29_19125</name>
</gene>
<dbReference type="GO" id="GO:0016747">
    <property type="term" value="F:acyltransferase activity, transferring groups other than amino-acyl groups"/>
    <property type="evidence" value="ECO:0007669"/>
    <property type="project" value="InterPro"/>
</dbReference>
<feature type="domain" description="Acyltransferase 3" evidence="2">
    <location>
        <begin position="21"/>
        <end position="363"/>
    </location>
</feature>
<comment type="caution">
    <text evidence="4">The sequence shown here is derived from an EMBL/GenBank/DDBJ whole genome shotgun (WGS) entry which is preliminary data.</text>
</comment>
<dbReference type="AlphaFoldDB" id="A0A930YCR9"/>
<protein>
    <submittedName>
        <fullName evidence="4">Acyltransferase</fullName>
    </submittedName>
</protein>
<feature type="transmembrane region" description="Helical" evidence="1">
    <location>
        <begin position="159"/>
        <end position="176"/>
    </location>
</feature>
<dbReference type="GO" id="GO:0016020">
    <property type="term" value="C:membrane"/>
    <property type="evidence" value="ECO:0007669"/>
    <property type="project" value="TreeGrafter"/>
</dbReference>
<evidence type="ECO:0000313" key="5">
    <source>
        <dbReference type="Proteomes" id="UP000656804"/>
    </source>
</evidence>
<organism evidence="4 5">
    <name type="scientific">Nocardioides acrostichi</name>
    <dbReference type="NCBI Taxonomy" id="2784339"/>
    <lineage>
        <taxon>Bacteria</taxon>
        <taxon>Bacillati</taxon>
        <taxon>Actinomycetota</taxon>
        <taxon>Actinomycetes</taxon>
        <taxon>Propionibacteriales</taxon>
        <taxon>Nocardioidaceae</taxon>
        <taxon>Nocardioides</taxon>
    </lineage>
</organism>